<keyword evidence="2" id="KW-0732">Signal</keyword>
<dbReference type="Proteomes" id="UP001071777">
    <property type="component" value="Unassembled WGS sequence"/>
</dbReference>
<reference evidence="3" key="1">
    <citation type="submission" date="2022-10" db="EMBL/GenBank/DDBJ databases">
        <title>Adaptive evolution leads to modifications in subtelomeric GC content in a zoonotic Cryptosporidium species.</title>
        <authorList>
            <person name="Li J."/>
            <person name="Feng Y."/>
            <person name="Xiao L."/>
        </authorList>
    </citation>
    <scope>NUCLEOTIDE SEQUENCE</scope>
    <source>
        <strain evidence="3">25894</strain>
    </source>
</reference>
<gene>
    <name evidence="3" type="ORF">OJ252_760</name>
</gene>
<evidence type="ECO:0000256" key="2">
    <source>
        <dbReference type="SAM" id="SignalP"/>
    </source>
</evidence>
<name>A0ABQ8P9X6_9CRYT</name>
<proteinExistence type="predicted"/>
<protein>
    <submittedName>
        <fullName evidence="3">Signal peptide-containing protein</fullName>
    </submittedName>
</protein>
<feature type="chain" id="PRO_5047048150" evidence="2">
    <location>
        <begin position="26"/>
        <end position="3233"/>
    </location>
</feature>
<accession>A0ABQ8P9X6</accession>
<evidence type="ECO:0000313" key="3">
    <source>
        <dbReference type="EMBL" id="KAJ1614124.1"/>
    </source>
</evidence>
<evidence type="ECO:0000313" key="4">
    <source>
        <dbReference type="Proteomes" id="UP001071777"/>
    </source>
</evidence>
<sequence length="3233" mass="369594">MLPLQKWCILPLFVIFVVYLQKIQAGQAEEALNIVVSCLKHDIFAYNPPKFPACQSQDSSEVGEACIEDISVWVRSIEEVFNSKLRNDKNGAFVSSLNLEGTGDILDSGKVISTIKDAVSSNASARKGKSSCSTGCHSKVVGLLQSLETPSEIISAIQSFLCNSKSFTMETCVESVELSIEGLLDQNNRKVENVKRSTALRICYNIGLAFGRSPLFLGHMFDLLAFDFSTQEQLGVTISQLTGKSLSKLSLGPEFIYIFDSIRKIRIKETFFTEINDTYTNFGTSGGSRTGRDVLDLDNKKSPETPMEYSYSECQFGADLFFKLYLIPTQRSGLFCKVFFLYRGFQLPEEIIDEKSHLTQIPELRDSRKAIKTQIENSLMKFDIKKEKMLRLSRFQLFSCFESLSNKKLKLDISIISGMCYFIYREVGKDLVELFDIHTAYFVSLVLIWLSQKADSDLFQETSQMERAMYTTEFGRSVTYSLLQAMNEGFDITECKRHLELLNEHEPFLSQGYPPNSDFPFVRLMHPIPINKEYVSLICSKKSLAFQIFSRVNPLREFIPATQPTKITYKAFGSGEDSKGAQKNIMGTKEIFDATLQLYFAGDVPRGYLLNAVSFSIVGLKAFLRNTLTFLSQETIMARYDAIQHGKAIVTPFSDVLSLMGISGSYNNQLNAQEQLSFTNKYICSGSSENIDVRIKNTNIVKFVGSPFYIVAKDSNNNSKNMFNFVNCVDEFILVNWNNARYSLLKSDPILFCSLIGTYLARDYSYIQSEVNKYAIYVTYYEMTGNVLPEKCMDVNFSNIPYIKHIEDITILSEAFVNCVKSYSTLTDFISADELSSLSESFSIGVLQYVDKPLSLHSSSIYGRLLTYILERHPMIGKERAGKIILSLNPIYGFNYDQLISKLTENNIPLKESAIITGFIGEKMGGNTKKLDFEFINWLGNYSGRYLPFENHPGLKENILKFFSGQETVERSDCIKKIREMFDKFQVPTDTSAGLICDEWGALFENYPRRNSYMKFIALMNENPESPTKTLLNTIDLRITRSQPIGISTKVNVDFRDTPLISLVPVLARRGLLDPKKEILEGFQTDSQAIILSGQGREMDISAESIGLNDGDILHLIVKDLEPKAFDMNVSWKDSNTREEGSFLFSTKDISLRQLFEDLNKREELQDRIIKSLLLPNGKMLDPQSGILDQSISEHSLGTSNKVELVTLLKNVSSLSLRLIWRNPCVLEIIPSIDDEGNSRGSFVKREIQISSNEVLKDMFDEIKAAIMETTFGKGDKFGVEKFEISSIEILGNDEEEASSSFGHVQRIIQNSPEHDNAYIYEMGIRDYDQVLVNLNIEPFKTVSIISKAQKLSYIAKFTSIPHNPMSETEFQYGLFYALNMILENNIDLYEILVHEKYFTDKDSKATKGHYINISSKVKTFNSVEKLAQNSVVLLNSKKSIKKDGISLVTVLKDTPDISKTIKFQAVMSASKVSDLLKSSFGNHIKPDGLFTTNGKEIKISDNNSNIIFGDIPLKDGDVLYLTCSKPSFDKVNGVEGSTHQGGISFERVQELLNSYGYITQQVGGKKDPLVPNESLEYPKKFNDLHHLEMFVRQLVPSINSERLINESQEHIFQKDYRFPSALERLVPLLNEDFLGVQVDYDTIKELGDTYGLLQSKEGDIFDFLGCIRSFRSFFFYNKPAKEVYSARIYNVCKQIASLFLRRESWIMEQGVTGAFISILEDEQLHPIDVEREAPFLNTVSAPGLLGSDCVEITKSVLERLNLNSHKVKGLLIPITVDPRNVCITLQSFVNNYDDVTGEYEKVVQVLPAYKLSHAIDSNFPRFWEENTFGALIPSISEVKSAINPLFDFSKTFQFITSHLEIHLKLLKEYPSCSILLAAFIIRNTMISSGISPLVFTRKLAQFALEKEYTENKDTQMTISHILFVLEKNPYLSSANNSDEAGSSWIWDSIKGNQIKEITDLGAELKSSKKLLLIFSNSGDLCPGSLVPEESKLELGSDVQALINYFTEGILAGKSGSKQLFEKFKINDLAIISRDIDPFRGDSFYKIIKENIVEIIQNDTTQMKKDIGYLDVGSFDRENVPFIVSVGVISSVWENEKNKPNAMQSFMRFFIHEIFLNLGINLGNIEIQHITDGILDNFDWSKMRIPKESLVRILGGICPVNSARFIEFENIEAIEEIADLIVRVIESEDPIKIEGFKPLTTGTNLNIKLTPRAHFYRTFRDPKSRLEEDRIEEINKALAENGYPKKVLSTFNDHVREALRTFNREIVHVGRLGKMVLSPRQEHIGAILLSYGYSNIQSSSLLNNFDHIHCFSSMLDIISDEPKRLDHYYQICMSICMEVEEISHFSCEGLQIQTITSMLLSEEKPQALKRLISFLKYDHIFEHDLGVLREIYLDHKSQRLTEQWLNLIRNMKHYTSFYSIINKFKPHVDKILMEKEMKEPSSGFGLIDLVGELISCWTRENGEDFIRKFFITNKYPMELMKPFSTIWPGDGRNRINLKISIPGKGTIKRLKASLNHEIETRELYKTEFSGSLVDEMIEKLGESALGVKFWLLDKIPASMHKFQNIKMAENGVNVESVISKLDKSGPISIYLSMDECIVQTKKQIVNHLDLSYSQVLLFCIGIISEISYRKSASLNELDHNFVKRSVQMRNELYFVTILYGFHYALSRIFQGFLTKNQIKEYLLSMKHNLYQLSNPNGIFNFVTKFIIHFKLPVDPNVLSYYIKEVILDSNSGINLDKADEIKAYQNVPDIVLSNKGFHKLVFEISKELFDSVGDELEKKHFTLLFKEKDVQELIERGFNPINIQELTNKITNKNNKRVTIEFGRRLGMNSLNFKLAYAHKIFQSKIQEALKEENISSVQRQFITAIGSNVSPTDKLVYELIYTSRENCLLEMINKYTSNSNQVKYGPQFEYALKFCNELLTPLEKVTQDIDKAFGPDYIGGLASCDRIRINQETDRLKSEINNIMNYLNNLELITSLFEMKRSKDLVLEKSIRYVERKIERSNRHKVIRVFNKWDQPIYKKILLEIQFRRTIFNFIMSYLDHHVFIVIPMFRKVLEAFKKDIDIIGYQKTKKTLSKLVLTLVTVKNPYSVPNVMKNNTKIKGEYLRQANRYKSKAALQERKDISIFGISILPYYLKISWYSYYLSVIFGETNVLLNQLPNFSVSKINKIKNKKTHTLSFPIQFPDTSDRHIQEVESPSKGNSDNSKPKKKDEKFKIFKRIKKYFKKRFKSKKL</sequence>
<dbReference type="EMBL" id="JAPCXB010000026">
    <property type="protein sequence ID" value="KAJ1614124.1"/>
    <property type="molecule type" value="Genomic_DNA"/>
</dbReference>
<evidence type="ECO:0000256" key="1">
    <source>
        <dbReference type="SAM" id="MobiDB-lite"/>
    </source>
</evidence>
<feature type="region of interest" description="Disordered" evidence="1">
    <location>
        <begin position="3190"/>
        <end position="3213"/>
    </location>
</feature>
<organism evidence="3 4">
    <name type="scientific">Cryptosporidium canis</name>
    <dbReference type="NCBI Taxonomy" id="195482"/>
    <lineage>
        <taxon>Eukaryota</taxon>
        <taxon>Sar</taxon>
        <taxon>Alveolata</taxon>
        <taxon>Apicomplexa</taxon>
        <taxon>Conoidasida</taxon>
        <taxon>Coccidia</taxon>
        <taxon>Eucoccidiorida</taxon>
        <taxon>Eimeriorina</taxon>
        <taxon>Cryptosporidiidae</taxon>
        <taxon>Cryptosporidium</taxon>
    </lineage>
</organism>
<feature type="signal peptide" evidence="2">
    <location>
        <begin position="1"/>
        <end position="25"/>
    </location>
</feature>
<keyword evidence="4" id="KW-1185">Reference proteome</keyword>
<comment type="caution">
    <text evidence="3">The sequence shown here is derived from an EMBL/GenBank/DDBJ whole genome shotgun (WGS) entry which is preliminary data.</text>
</comment>